<dbReference type="InterPro" id="IPR032033">
    <property type="entry name" value="Cytochrome_P460"/>
</dbReference>
<dbReference type="AlphaFoldDB" id="A0A1M5TR61"/>
<keyword evidence="1" id="KW-0812">Transmembrane</keyword>
<accession>A0A1M5TR61</accession>
<dbReference type="InterPro" id="IPR038142">
    <property type="entry name" value="Cytochrome_P460_sp"/>
</dbReference>
<dbReference type="RefSeq" id="WP_245332239.1">
    <property type="nucleotide sequence ID" value="NZ_LT670817.1"/>
</dbReference>
<reference evidence="3 4" key="1">
    <citation type="submission" date="2016-11" db="EMBL/GenBank/DDBJ databases">
        <authorList>
            <person name="Jaros S."/>
            <person name="Januszkiewicz K."/>
            <person name="Wedrychowicz H."/>
        </authorList>
    </citation>
    <scope>NUCLEOTIDE SEQUENCE [LARGE SCALE GENOMIC DNA]</scope>
    <source>
        <strain evidence="3 4">GAS138</strain>
    </source>
</reference>
<name>A0A1M5TR61_9BRAD</name>
<dbReference type="Pfam" id="PF16694">
    <property type="entry name" value="Cytochrome_P460"/>
    <property type="match status" value="1"/>
</dbReference>
<evidence type="ECO:0000313" key="3">
    <source>
        <dbReference type="EMBL" id="SHH53257.1"/>
    </source>
</evidence>
<sequence>MLHATTSALKYCLALGSCAVAALCTLYVTRPTAQSNASPIYGVTIPAGYRDWKLIAVNQLKTDKVDQLRAQLGNEIAIKAFKERKIPFPDGTIIAALHWNRVPSEDNNKVLVDAFPGAQSFVVESAVNVQFMVKDSKKYAATGGWGFGDFKDGRPGDEALHKACFGCHVPAKAHDYVFAHYAPQP</sequence>
<evidence type="ECO:0000313" key="4">
    <source>
        <dbReference type="Proteomes" id="UP000189796"/>
    </source>
</evidence>
<evidence type="ECO:0000256" key="1">
    <source>
        <dbReference type="SAM" id="Phobius"/>
    </source>
</evidence>
<gene>
    <name evidence="3" type="ORF">SAMN05443248_5126</name>
</gene>
<evidence type="ECO:0000259" key="2">
    <source>
        <dbReference type="Pfam" id="PF16694"/>
    </source>
</evidence>
<dbReference type="CDD" id="cd20753">
    <property type="entry name" value="cyt_P460_Mc-like"/>
    <property type="match status" value="1"/>
</dbReference>
<protein>
    <submittedName>
        <fullName evidence="3">Cytochrome P460</fullName>
    </submittedName>
</protein>
<feature type="transmembrane region" description="Helical" evidence="1">
    <location>
        <begin position="12"/>
        <end position="29"/>
    </location>
</feature>
<dbReference type="EMBL" id="LT670817">
    <property type="protein sequence ID" value="SHH53257.1"/>
    <property type="molecule type" value="Genomic_DNA"/>
</dbReference>
<dbReference type="Gene3D" id="3.50.70.20">
    <property type="entry name" value="Cytochrome P460"/>
    <property type="match status" value="1"/>
</dbReference>
<keyword evidence="1" id="KW-1133">Transmembrane helix</keyword>
<organism evidence="3 4">
    <name type="scientific">Bradyrhizobium erythrophlei</name>
    <dbReference type="NCBI Taxonomy" id="1437360"/>
    <lineage>
        <taxon>Bacteria</taxon>
        <taxon>Pseudomonadati</taxon>
        <taxon>Pseudomonadota</taxon>
        <taxon>Alphaproteobacteria</taxon>
        <taxon>Hyphomicrobiales</taxon>
        <taxon>Nitrobacteraceae</taxon>
        <taxon>Bradyrhizobium</taxon>
    </lineage>
</organism>
<dbReference type="Proteomes" id="UP000189796">
    <property type="component" value="Chromosome I"/>
</dbReference>
<keyword evidence="1" id="KW-0472">Membrane</keyword>
<feature type="domain" description="Cytochrome P460" evidence="2">
    <location>
        <begin position="46"/>
        <end position="178"/>
    </location>
</feature>
<proteinExistence type="predicted"/>